<evidence type="ECO:0000256" key="3">
    <source>
        <dbReference type="ARBA" id="ARBA00022801"/>
    </source>
</evidence>
<evidence type="ECO:0000256" key="5">
    <source>
        <dbReference type="PIRSR" id="PIRSR617867-1"/>
    </source>
</evidence>
<proteinExistence type="inferred from homology"/>
<sequence length="164" mass="17946">MSESRPTRVLFVCLGNICRSPTAHGVFAALVKERGLEQQIRIDSCGTGDWHIGHAPDRRATAEAASRGYDLSPLRARQVQVSDFDDFDYILAMDKQNLADLKAMCPPDFAGHLGLFLPFDPEASVEEVPDPYYGGDEGFARVLDMVEAASEGLLREICGADTAR</sequence>
<dbReference type="AlphaFoldDB" id="A0A4R5LST6"/>
<organism evidence="7 8">
    <name type="scientific">Seongchinamella unica</name>
    <dbReference type="NCBI Taxonomy" id="2547392"/>
    <lineage>
        <taxon>Bacteria</taxon>
        <taxon>Pseudomonadati</taxon>
        <taxon>Pseudomonadota</taxon>
        <taxon>Gammaproteobacteria</taxon>
        <taxon>Cellvibrionales</taxon>
        <taxon>Halieaceae</taxon>
        <taxon>Seongchinamella</taxon>
    </lineage>
</organism>
<evidence type="ECO:0000256" key="1">
    <source>
        <dbReference type="ARBA" id="ARBA00011063"/>
    </source>
</evidence>
<reference evidence="7 8" key="1">
    <citation type="submission" date="2019-03" db="EMBL/GenBank/DDBJ databases">
        <title>Seongchinamella monodicae gen. nov., sp. nov., a novel member of the Gammaproteobacteria isolated from a tidal mudflat of beach.</title>
        <authorList>
            <person name="Yang H.G."/>
            <person name="Kang J.W."/>
            <person name="Lee S.D."/>
        </authorList>
    </citation>
    <scope>NUCLEOTIDE SEQUENCE [LARGE SCALE GENOMIC DNA]</scope>
    <source>
        <strain evidence="7 8">GH4-78</strain>
    </source>
</reference>
<comment type="caution">
    <text evidence="7">The sequence shown here is derived from an EMBL/GenBank/DDBJ whole genome shotgun (WGS) entry which is preliminary data.</text>
</comment>
<dbReference type="InterPro" id="IPR023485">
    <property type="entry name" value="Ptyr_pPase"/>
</dbReference>
<dbReference type="FunFam" id="3.40.50.2300:FF:000113">
    <property type="entry name" value="Low molecular weight protein-tyrosine-phosphatase"/>
    <property type="match status" value="1"/>
</dbReference>
<dbReference type="CDD" id="cd16343">
    <property type="entry name" value="LMWPTP"/>
    <property type="match status" value="1"/>
</dbReference>
<dbReference type="InterPro" id="IPR050438">
    <property type="entry name" value="LMW_PTPase"/>
</dbReference>
<keyword evidence="4" id="KW-0904">Protein phosphatase</keyword>
<feature type="active site" description="Proton donor" evidence="5">
    <location>
        <position position="130"/>
    </location>
</feature>
<feature type="active site" evidence="5">
    <location>
        <position position="19"/>
    </location>
</feature>
<evidence type="ECO:0000259" key="6">
    <source>
        <dbReference type="SMART" id="SM00226"/>
    </source>
</evidence>
<dbReference type="OrthoDB" id="9784339at2"/>
<dbReference type="SUPFAM" id="SSF52788">
    <property type="entry name" value="Phosphotyrosine protein phosphatases I"/>
    <property type="match status" value="1"/>
</dbReference>
<keyword evidence="3" id="KW-0378">Hydrolase</keyword>
<dbReference type="GO" id="GO:0004725">
    <property type="term" value="F:protein tyrosine phosphatase activity"/>
    <property type="evidence" value="ECO:0007669"/>
    <property type="project" value="UniProtKB-EC"/>
</dbReference>
<dbReference type="InterPro" id="IPR017867">
    <property type="entry name" value="Tyr_phospatase_low_mol_wt"/>
</dbReference>
<dbReference type="InterPro" id="IPR036196">
    <property type="entry name" value="Ptyr_pPase_sf"/>
</dbReference>
<evidence type="ECO:0000313" key="8">
    <source>
        <dbReference type="Proteomes" id="UP000295554"/>
    </source>
</evidence>
<evidence type="ECO:0000256" key="4">
    <source>
        <dbReference type="ARBA" id="ARBA00022912"/>
    </source>
</evidence>
<feature type="active site" description="Nucleophile" evidence="5">
    <location>
        <position position="13"/>
    </location>
</feature>
<feature type="domain" description="Phosphotyrosine protein phosphatase I" evidence="6">
    <location>
        <begin position="7"/>
        <end position="156"/>
    </location>
</feature>
<dbReference type="Proteomes" id="UP000295554">
    <property type="component" value="Unassembled WGS sequence"/>
</dbReference>
<evidence type="ECO:0000256" key="2">
    <source>
        <dbReference type="ARBA" id="ARBA00013064"/>
    </source>
</evidence>
<protein>
    <recommendedName>
        <fullName evidence="2">protein-tyrosine-phosphatase</fullName>
        <ecNumber evidence="2">3.1.3.48</ecNumber>
    </recommendedName>
</protein>
<evidence type="ECO:0000313" key="7">
    <source>
        <dbReference type="EMBL" id="TDG13992.1"/>
    </source>
</evidence>
<dbReference type="RefSeq" id="WP_133212515.1">
    <property type="nucleotide sequence ID" value="NZ_SMSE01000002.1"/>
</dbReference>
<dbReference type="Pfam" id="PF01451">
    <property type="entry name" value="LMWPc"/>
    <property type="match status" value="1"/>
</dbReference>
<dbReference type="PANTHER" id="PTHR11717">
    <property type="entry name" value="LOW MOLECULAR WEIGHT PROTEIN TYROSINE PHOSPHATASE"/>
    <property type="match status" value="1"/>
</dbReference>
<dbReference type="EMBL" id="SMSE01000002">
    <property type="protein sequence ID" value="TDG13992.1"/>
    <property type="molecule type" value="Genomic_DNA"/>
</dbReference>
<keyword evidence="8" id="KW-1185">Reference proteome</keyword>
<dbReference type="SMART" id="SM00226">
    <property type="entry name" value="LMWPc"/>
    <property type="match status" value="1"/>
</dbReference>
<dbReference type="PANTHER" id="PTHR11717:SF7">
    <property type="entry name" value="LOW MOLECULAR WEIGHT PHOSPHOTYROSINE PROTEIN PHOSPHATASE"/>
    <property type="match status" value="1"/>
</dbReference>
<gene>
    <name evidence="7" type="ORF">E2F43_10915</name>
</gene>
<dbReference type="Gene3D" id="3.40.50.2300">
    <property type="match status" value="1"/>
</dbReference>
<name>A0A4R5LST6_9GAMM</name>
<dbReference type="EC" id="3.1.3.48" evidence="2"/>
<dbReference type="PRINTS" id="PR00719">
    <property type="entry name" value="LMWPTPASE"/>
</dbReference>
<comment type="similarity">
    <text evidence="1">Belongs to the low molecular weight phosphotyrosine protein phosphatase family.</text>
</comment>
<accession>A0A4R5LST6</accession>